<sequence>MPLSMRVCRFRKKKEERLRRHWQKTGLVGVRDGTQSHRLFLFFSLEKRRTIRRETHTGNQQRQQQGMTAIGGTASQQYVPTGRFPYVPLDPAPRPWAAITCAAACALVFVYGVWSLATGANWVESVSAMLSGVLGALAIRAKHQSGRATVVWSILARLLMVLPRSTPLLFDLNVAVATFLAGHGRSGDGGNTLDLIIVIDHDDGKRCAAVYCRQQVERLWPALFAGHGGGGAFAEVPPAVFEARGVPPFPVRVFACHRPPGAAPGIGALRDRHPGRPLAIPLSALFSWS</sequence>
<dbReference type="EMBL" id="MK174290">
    <property type="protein sequence ID" value="QBZ80686.1"/>
    <property type="molecule type" value="Genomic_DNA"/>
</dbReference>
<name>A0A4D6EFP6_9VIRU</name>
<protein>
    <submittedName>
        <fullName evidence="1">Uncharacterized protein</fullName>
    </submittedName>
</protein>
<proteinExistence type="predicted"/>
<evidence type="ECO:0000313" key="1">
    <source>
        <dbReference type="EMBL" id="QBZ80686.1"/>
    </source>
</evidence>
<reference evidence="1" key="1">
    <citation type="journal article" date="2019" name="Front. Microbiol.">
        <title>Pandoravirus Celtis Illustrates the Microevolution Processes at Work in the Giant Pandoraviridae Genomes.</title>
        <authorList>
            <person name="Legendre M."/>
            <person name="Alempic J.M."/>
            <person name="Philippe N."/>
            <person name="Lartigue A."/>
            <person name="Jeudy S."/>
            <person name="Poirot O."/>
            <person name="Ta N.T."/>
            <person name="Nin S."/>
            <person name="Coute Y."/>
            <person name="Abergel C."/>
            <person name="Claverie J.M."/>
        </authorList>
    </citation>
    <scope>NUCLEOTIDE SEQUENCE</scope>
</reference>
<gene>
    <name evidence="1" type="ORF">pclt_cds_88</name>
</gene>
<accession>A0A4D6EFP6</accession>
<evidence type="ECO:0000313" key="2">
    <source>
        <dbReference type="Proteomes" id="UP001237152"/>
    </source>
</evidence>
<organism evidence="1 2">
    <name type="scientific">Pandoravirus celtis</name>
    <dbReference type="NCBI Taxonomy" id="2568002"/>
    <lineage>
        <taxon>Viruses</taxon>
        <taxon>Pandoravirus</taxon>
    </lineage>
</organism>
<dbReference type="Proteomes" id="UP001237152">
    <property type="component" value="Segment"/>
</dbReference>